<evidence type="ECO:0000256" key="6">
    <source>
        <dbReference type="SAM" id="MobiDB-lite"/>
    </source>
</evidence>
<feature type="transmembrane region" description="Helical" evidence="7">
    <location>
        <begin position="55"/>
        <end position="74"/>
    </location>
</feature>
<sequence>MRGHAARPGAGGGAPDRCAGGGRQCRRDACPVGGRGAGAGRGAGRRWGAVNGDEVLIAVCLVLVAVSATVAVAVREPARQALVLSVLGLALAALFTVLQAPDVALSQLAVGSALTPLLILLSVRKVRRRGRRTGEDEEAGR</sequence>
<dbReference type="EMBL" id="CP061281">
    <property type="protein sequence ID" value="QNS02757.1"/>
    <property type="molecule type" value="Genomic_DNA"/>
</dbReference>
<evidence type="ECO:0000256" key="5">
    <source>
        <dbReference type="ARBA" id="ARBA00023136"/>
    </source>
</evidence>
<feature type="compositionally biased region" description="Gly residues" evidence="6">
    <location>
        <begin position="9"/>
        <end position="23"/>
    </location>
</feature>
<evidence type="ECO:0000313" key="9">
    <source>
        <dbReference type="EMBL" id="QNS02757.1"/>
    </source>
</evidence>
<dbReference type="GO" id="GO:0005886">
    <property type="term" value="C:plasma membrane"/>
    <property type="evidence" value="ECO:0007669"/>
    <property type="project" value="UniProtKB-SubCell"/>
</dbReference>
<dbReference type="Proteomes" id="UP000516428">
    <property type="component" value="Chromosome"/>
</dbReference>
<dbReference type="KEGG" id="sxn:IAG42_03390"/>
<evidence type="ECO:0000256" key="4">
    <source>
        <dbReference type="ARBA" id="ARBA00022989"/>
    </source>
</evidence>
<evidence type="ECO:0000256" key="2">
    <source>
        <dbReference type="ARBA" id="ARBA00022475"/>
    </source>
</evidence>
<dbReference type="InterPro" id="IPR042106">
    <property type="entry name" value="Nuo/plastoQ_OxRdtase_6_NuoJ"/>
</dbReference>
<dbReference type="AlphaFoldDB" id="A0A7H1B202"/>
<keyword evidence="4 7" id="KW-1133">Transmembrane helix</keyword>
<keyword evidence="2" id="KW-1003">Cell membrane</keyword>
<evidence type="ECO:0000256" key="3">
    <source>
        <dbReference type="ARBA" id="ARBA00022692"/>
    </source>
</evidence>
<keyword evidence="5 7" id="KW-0472">Membrane</keyword>
<feature type="region of interest" description="Disordered" evidence="6">
    <location>
        <begin position="1"/>
        <end position="23"/>
    </location>
</feature>
<name>A0A7H1B202_9ACTN</name>
<dbReference type="InterPro" id="IPR025383">
    <property type="entry name" value="MrpA_C/MbhD"/>
</dbReference>
<feature type="domain" description="MrpA C-terminal/MbhD" evidence="8">
    <location>
        <begin position="62"/>
        <end position="128"/>
    </location>
</feature>
<protein>
    <submittedName>
        <fullName evidence="9">DUF4040 domain-containing protein</fullName>
    </submittedName>
</protein>
<gene>
    <name evidence="9" type="ORF">IAG42_03390</name>
</gene>
<evidence type="ECO:0000313" key="10">
    <source>
        <dbReference type="Proteomes" id="UP000516428"/>
    </source>
</evidence>
<reference evidence="9 10" key="1">
    <citation type="submission" date="2020-09" db="EMBL/GenBank/DDBJ databases">
        <title>A novel species.</title>
        <authorList>
            <person name="Gao J."/>
        </authorList>
    </citation>
    <scope>NUCLEOTIDE SEQUENCE [LARGE SCALE GENOMIC DNA]</scope>
    <source>
        <strain evidence="9 10">CRXT-Y-14</strain>
    </source>
</reference>
<comment type="subcellular location">
    <subcellularLocation>
        <location evidence="1">Cell membrane</location>
        <topology evidence="1">Multi-pass membrane protein</topology>
    </subcellularLocation>
</comment>
<feature type="transmembrane region" description="Helical" evidence="7">
    <location>
        <begin position="81"/>
        <end position="98"/>
    </location>
</feature>
<accession>A0A7H1B202</accession>
<evidence type="ECO:0000256" key="7">
    <source>
        <dbReference type="SAM" id="Phobius"/>
    </source>
</evidence>
<dbReference type="Gene3D" id="1.20.120.1200">
    <property type="entry name" value="NADH-ubiquinone/plastoquinone oxidoreductase chain 6, subunit NuoJ"/>
    <property type="match status" value="1"/>
</dbReference>
<dbReference type="Pfam" id="PF13244">
    <property type="entry name" value="MbhD"/>
    <property type="match status" value="1"/>
</dbReference>
<organism evidence="9 10">
    <name type="scientific">Streptomyces xanthii</name>
    <dbReference type="NCBI Taxonomy" id="2768069"/>
    <lineage>
        <taxon>Bacteria</taxon>
        <taxon>Bacillati</taxon>
        <taxon>Actinomycetota</taxon>
        <taxon>Actinomycetes</taxon>
        <taxon>Kitasatosporales</taxon>
        <taxon>Streptomycetaceae</taxon>
        <taxon>Streptomyces</taxon>
    </lineage>
</organism>
<proteinExistence type="predicted"/>
<keyword evidence="3 7" id="KW-0812">Transmembrane</keyword>
<feature type="transmembrane region" description="Helical" evidence="7">
    <location>
        <begin position="104"/>
        <end position="123"/>
    </location>
</feature>
<evidence type="ECO:0000256" key="1">
    <source>
        <dbReference type="ARBA" id="ARBA00004651"/>
    </source>
</evidence>
<keyword evidence="10" id="KW-1185">Reference proteome</keyword>
<evidence type="ECO:0000259" key="8">
    <source>
        <dbReference type="Pfam" id="PF13244"/>
    </source>
</evidence>